<gene>
    <name evidence="1" type="ORF">J2S39_000176</name>
</gene>
<evidence type="ECO:0000313" key="1">
    <source>
        <dbReference type="EMBL" id="MDR7328500.1"/>
    </source>
</evidence>
<dbReference type="RefSeq" id="WP_290197346.1">
    <property type="nucleotide sequence ID" value="NZ_CP047654.1"/>
</dbReference>
<keyword evidence="2" id="KW-1185">Reference proteome</keyword>
<evidence type="ECO:0008006" key="3">
    <source>
        <dbReference type="Google" id="ProtNLM"/>
    </source>
</evidence>
<protein>
    <recommendedName>
        <fullName evidence="3">DUF2273 domain-containing protein</fullName>
    </recommendedName>
</protein>
<dbReference type="EMBL" id="JAVDXZ010000001">
    <property type="protein sequence ID" value="MDR7328500.1"/>
    <property type="molecule type" value="Genomic_DNA"/>
</dbReference>
<organism evidence="1 2">
    <name type="scientific">Corynebacterium guangdongense</name>
    <dbReference type="NCBI Taxonomy" id="1783348"/>
    <lineage>
        <taxon>Bacteria</taxon>
        <taxon>Bacillati</taxon>
        <taxon>Actinomycetota</taxon>
        <taxon>Actinomycetes</taxon>
        <taxon>Mycobacteriales</taxon>
        <taxon>Corynebacteriaceae</taxon>
        <taxon>Corynebacterium</taxon>
    </lineage>
</organism>
<sequence length="65" mass="6578">MKNMTVIGVAVGLAFAFAVILGGLAGFAWALFFTLIGGVTGAQLEGLIDLRALLQNLTAGRGGRG</sequence>
<evidence type="ECO:0000313" key="2">
    <source>
        <dbReference type="Proteomes" id="UP001180840"/>
    </source>
</evidence>
<dbReference type="Proteomes" id="UP001180840">
    <property type="component" value="Unassembled WGS sequence"/>
</dbReference>
<reference evidence="1" key="1">
    <citation type="submission" date="2023-07" db="EMBL/GenBank/DDBJ databases">
        <title>Sequencing the genomes of 1000 actinobacteria strains.</title>
        <authorList>
            <person name="Klenk H.-P."/>
        </authorList>
    </citation>
    <scope>NUCLEOTIDE SEQUENCE</scope>
    <source>
        <strain evidence="1">DSM 107476</strain>
    </source>
</reference>
<comment type="caution">
    <text evidence="1">The sequence shown here is derived from an EMBL/GenBank/DDBJ whole genome shotgun (WGS) entry which is preliminary data.</text>
</comment>
<proteinExistence type="predicted"/>
<name>A0ABU1ZU90_9CORY</name>
<accession>A0ABU1ZU90</accession>